<dbReference type="EMBL" id="QRGP01000002">
    <property type="protein sequence ID" value="RDV02840.1"/>
    <property type="molecule type" value="Genomic_DNA"/>
</dbReference>
<organism evidence="1 2">
    <name type="scientific">Sphingorhabdus pulchriflava</name>
    <dbReference type="NCBI Taxonomy" id="2292257"/>
    <lineage>
        <taxon>Bacteria</taxon>
        <taxon>Pseudomonadati</taxon>
        <taxon>Pseudomonadota</taxon>
        <taxon>Alphaproteobacteria</taxon>
        <taxon>Sphingomonadales</taxon>
        <taxon>Sphingomonadaceae</taxon>
        <taxon>Sphingorhabdus</taxon>
    </lineage>
</organism>
<name>A0A371B5J0_9SPHN</name>
<comment type="caution">
    <text evidence="1">The sequence shown here is derived from an EMBL/GenBank/DDBJ whole genome shotgun (WGS) entry which is preliminary data.</text>
</comment>
<protein>
    <submittedName>
        <fullName evidence="1">DUF159 family protein</fullName>
    </submittedName>
</protein>
<dbReference type="AlphaFoldDB" id="A0A371B5J0"/>
<proteinExistence type="predicted"/>
<dbReference type="Proteomes" id="UP000263833">
    <property type="component" value="Unassembled WGS sequence"/>
</dbReference>
<reference evidence="2" key="1">
    <citation type="submission" date="2018-08" db="EMBL/GenBank/DDBJ databases">
        <authorList>
            <person name="Kim S.-J."/>
            <person name="Jung G.-Y."/>
        </authorList>
    </citation>
    <scope>NUCLEOTIDE SEQUENCE [LARGE SCALE GENOMIC DNA]</scope>
    <source>
        <strain evidence="2">GY_G</strain>
    </source>
</reference>
<dbReference type="InterPro" id="IPR036590">
    <property type="entry name" value="SRAP-like"/>
</dbReference>
<keyword evidence="2" id="KW-1185">Reference proteome</keyword>
<accession>A0A371B5J0</accession>
<dbReference type="GO" id="GO:0106300">
    <property type="term" value="P:protein-DNA covalent cross-linking repair"/>
    <property type="evidence" value="ECO:0007669"/>
    <property type="project" value="InterPro"/>
</dbReference>
<dbReference type="GO" id="GO:0003697">
    <property type="term" value="F:single-stranded DNA binding"/>
    <property type="evidence" value="ECO:0007669"/>
    <property type="project" value="InterPro"/>
</dbReference>
<sequence length="205" mass="22120">MADVATMNAYQLDTCSADIAEAFGAHAGPDPWQGGQVSVGQFAPVVVLSGRTGAKVMRPMHWGYPTPGQSPEMTAPGQMRWVSSVRNLGSPFWVGSLRHRELRCLVPMTEFLLPAGRSKATQTCRLTSAKCFAVAGIWRDLTDMPVFAILTTEPSAAFYPVEGGKAPASVPAILAKADWSRWLTGDWPDARSLIQPYRAADLAVD</sequence>
<dbReference type="Gene3D" id="3.90.1680.10">
    <property type="entry name" value="SOS response associated peptidase-like"/>
    <property type="match status" value="1"/>
</dbReference>
<evidence type="ECO:0000313" key="1">
    <source>
        <dbReference type="EMBL" id="RDV02840.1"/>
    </source>
</evidence>
<gene>
    <name evidence="1" type="ORF">DXH95_12995</name>
</gene>
<dbReference type="InterPro" id="IPR003738">
    <property type="entry name" value="SRAP"/>
</dbReference>
<dbReference type="Pfam" id="PF02586">
    <property type="entry name" value="SRAP"/>
    <property type="match status" value="1"/>
</dbReference>
<evidence type="ECO:0000313" key="2">
    <source>
        <dbReference type="Proteomes" id="UP000263833"/>
    </source>
</evidence>
<dbReference type="SUPFAM" id="SSF143081">
    <property type="entry name" value="BB1717-like"/>
    <property type="match status" value="1"/>
</dbReference>